<sequence length="524" mass="60549">MKKSIILLLAISTLVGCSTKKPPVSTTSISENALLVADYLSSSNYTSAQSFFDEYLKQKTKTLSGEYALKWLYYLLSLNIDLIDELDAWCSSENATHSAYLTRGKWYMDEAWRVRGGGWGYSVKNESLPLFYQNLEKAEADLGKAYEMNPDDPCSAKYMIAVCMGKGSSFEEKEKWFTRATEKHPDFLGAYRNMAWSMYPRWGGDEQALLSFIDTVIQSHPELPVFTTLKTSWYFKEKERELSKKNSTEFRELRALLLDYSTRSPHDSQPIRELANAYWEQGQKEEAIAYMGKAIGIDPSFENYSRRGYFYYSMRKLQLARHDLNNALAQHPYDLDTLKNLARVEYRTKPPNYNKAIELFSKALKIDPDMDSTLALRGRSYQRIKKYPEAKADLEKSLSLNSRTDWAWYSLGEIEWYQYKNAEDAIYCITRSINLSADYSCHFLRGQIYRESGKYAEAISDYKKAIQFRRKSRGKIEPLIKQCRQELEKQIAANQKLDPTMKMPVESGNTQGTAGQRQRSSGER</sequence>
<keyword evidence="2 3" id="KW-0802">TPR repeat</keyword>
<feature type="repeat" description="TPR" evidence="3">
    <location>
        <begin position="439"/>
        <end position="472"/>
    </location>
</feature>
<dbReference type="Pfam" id="PF13181">
    <property type="entry name" value="TPR_8"/>
    <property type="match status" value="2"/>
</dbReference>
<dbReference type="PANTHER" id="PTHR44858:SF1">
    <property type="entry name" value="UDP-N-ACETYLGLUCOSAMINE--PEPTIDE N-ACETYLGLUCOSAMINYLTRANSFERASE SPINDLY-RELATED"/>
    <property type="match status" value="1"/>
</dbReference>
<dbReference type="RefSeq" id="WP_322609306.1">
    <property type="nucleotide sequence ID" value="NZ_JARVCO010000010.1"/>
</dbReference>
<evidence type="ECO:0000313" key="6">
    <source>
        <dbReference type="Proteomes" id="UP001290861"/>
    </source>
</evidence>
<feature type="region of interest" description="Disordered" evidence="4">
    <location>
        <begin position="494"/>
        <end position="524"/>
    </location>
</feature>
<organism evidence="5 6">
    <name type="scientific">Pontiella agarivorans</name>
    <dbReference type="NCBI Taxonomy" id="3038953"/>
    <lineage>
        <taxon>Bacteria</taxon>
        <taxon>Pseudomonadati</taxon>
        <taxon>Kiritimatiellota</taxon>
        <taxon>Kiritimatiellia</taxon>
        <taxon>Kiritimatiellales</taxon>
        <taxon>Pontiellaceae</taxon>
        <taxon>Pontiella</taxon>
    </lineage>
</organism>
<keyword evidence="6" id="KW-1185">Reference proteome</keyword>
<dbReference type="Proteomes" id="UP001290861">
    <property type="component" value="Unassembled WGS sequence"/>
</dbReference>
<dbReference type="Pfam" id="PF00515">
    <property type="entry name" value="TPR_1"/>
    <property type="match status" value="1"/>
</dbReference>
<dbReference type="Pfam" id="PF13432">
    <property type="entry name" value="TPR_16"/>
    <property type="match status" value="1"/>
</dbReference>
<dbReference type="EMBL" id="JARVCO010000010">
    <property type="protein sequence ID" value="MDZ8119524.1"/>
    <property type="molecule type" value="Genomic_DNA"/>
</dbReference>
<dbReference type="PROSITE" id="PS51257">
    <property type="entry name" value="PROKAR_LIPOPROTEIN"/>
    <property type="match status" value="1"/>
</dbReference>
<feature type="compositionally biased region" description="Polar residues" evidence="4">
    <location>
        <begin position="507"/>
        <end position="524"/>
    </location>
</feature>
<gene>
    <name evidence="5" type="ORF">P9H32_12900</name>
</gene>
<evidence type="ECO:0000256" key="2">
    <source>
        <dbReference type="ARBA" id="ARBA00022803"/>
    </source>
</evidence>
<dbReference type="PANTHER" id="PTHR44858">
    <property type="entry name" value="TETRATRICOPEPTIDE REPEAT PROTEIN 6"/>
    <property type="match status" value="1"/>
</dbReference>
<dbReference type="PROSITE" id="PS50005">
    <property type="entry name" value="TPR"/>
    <property type="match status" value="2"/>
</dbReference>
<dbReference type="InterPro" id="IPR050498">
    <property type="entry name" value="Ycf3"/>
</dbReference>
<protein>
    <submittedName>
        <fullName evidence="5">Tetratricopeptide repeat protein</fullName>
    </submittedName>
</protein>
<dbReference type="InterPro" id="IPR011990">
    <property type="entry name" value="TPR-like_helical_dom_sf"/>
</dbReference>
<evidence type="ECO:0000313" key="5">
    <source>
        <dbReference type="EMBL" id="MDZ8119524.1"/>
    </source>
</evidence>
<dbReference type="SUPFAM" id="SSF48452">
    <property type="entry name" value="TPR-like"/>
    <property type="match status" value="2"/>
</dbReference>
<proteinExistence type="predicted"/>
<accession>A0ABU5MZE1</accession>
<evidence type="ECO:0000256" key="4">
    <source>
        <dbReference type="SAM" id="MobiDB-lite"/>
    </source>
</evidence>
<feature type="repeat" description="TPR" evidence="3">
    <location>
        <begin position="268"/>
        <end position="301"/>
    </location>
</feature>
<dbReference type="SMART" id="SM00028">
    <property type="entry name" value="TPR"/>
    <property type="match status" value="5"/>
</dbReference>
<keyword evidence="1" id="KW-0677">Repeat</keyword>
<comment type="caution">
    <text evidence="5">The sequence shown here is derived from an EMBL/GenBank/DDBJ whole genome shotgun (WGS) entry which is preliminary data.</text>
</comment>
<dbReference type="Gene3D" id="1.25.40.10">
    <property type="entry name" value="Tetratricopeptide repeat domain"/>
    <property type="match status" value="4"/>
</dbReference>
<evidence type="ECO:0000256" key="1">
    <source>
        <dbReference type="ARBA" id="ARBA00022737"/>
    </source>
</evidence>
<evidence type="ECO:0000256" key="3">
    <source>
        <dbReference type="PROSITE-ProRule" id="PRU00339"/>
    </source>
</evidence>
<dbReference type="InterPro" id="IPR019734">
    <property type="entry name" value="TPR_rpt"/>
</dbReference>
<name>A0ABU5MZE1_9BACT</name>
<reference evidence="5 6" key="1">
    <citation type="journal article" date="2024" name="Appl. Environ. Microbiol.">
        <title>Pontiella agarivorans sp. nov., a novel marine anaerobic bacterium capable of degrading macroalgal polysaccharides and fixing nitrogen.</title>
        <authorList>
            <person name="Liu N."/>
            <person name="Kivenson V."/>
            <person name="Peng X."/>
            <person name="Cui Z."/>
            <person name="Lankiewicz T.S."/>
            <person name="Gosselin K.M."/>
            <person name="English C.J."/>
            <person name="Blair E.M."/>
            <person name="O'Malley M.A."/>
            <person name="Valentine D.L."/>
        </authorList>
    </citation>
    <scope>NUCLEOTIDE SEQUENCE [LARGE SCALE GENOMIC DNA]</scope>
    <source>
        <strain evidence="5 6">NLcol2</strain>
    </source>
</reference>